<comment type="caution">
    <text evidence="1">The sequence shown here is derived from an EMBL/GenBank/DDBJ whole genome shotgun (WGS) entry which is preliminary data.</text>
</comment>
<dbReference type="EMBL" id="SETE01000001">
    <property type="protein sequence ID" value="RYM35416.1"/>
    <property type="molecule type" value="Genomic_DNA"/>
</dbReference>
<organism evidence="1 2">
    <name type="scientific">Brumimicrobium glaciale</name>
    <dbReference type="NCBI Taxonomy" id="200475"/>
    <lineage>
        <taxon>Bacteria</taxon>
        <taxon>Pseudomonadati</taxon>
        <taxon>Bacteroidota</taxon>
        <taxon>Flavobacteriia</taxon>
        <taxon>Flavobacteriales</taxon>
        <taxon>Crocinitomicaceae</taxon>
        <taxon>Brumimicrobium</taxon>
    </lineage>
</organism>
<proteinExistence type="predicted"/>
<dbReference type="AlphaFoldDB" id="A0A4Q4KPN6"/>
<dbReference type="OrthoDB" id="1364467at2"/>
<gene>
    <name evidence="1" type="ORF">ERX46_00045</name>
</gene>
<dbReference type="Proteomes" id="UP000293952">
    <property type="component" value="Unassembled WGS sequence"/>
</dbReference>
<reference evidence="1 2" key="1">
    <citation type="submission" date="2019-02" db="EMBL/GenBank/DDBJ databases">
        <title>Genome sequence of the sea-ice species Brumimicrobium glaciale.</title>
        <authorList>
            <person name="Bowman J.P."/>
        </authorList>
    </citation>
    <scope>NUCLEOTIDE SEQUENCE [LARGE SCALE GENOMIC DNA]</scope>
    <source>
        <strain evidence="1 2">IC156</strain>
    </source>
</reference>
<dbReference type="RefSeq" id="WP_130091783.1">
    <property type="nucleotide sequence ID" value="NZ_SETE01000001.1"/>
</dbReference>
<name>A0A4Q4KPN6_9FLAO</name>
<accession>A0A4Q4KPN6</accession>
<evidence type="ECO:0000313" key="1">
    <source>
        <dbReference type="EMBL" id="RYM35416.1"/>
    </source>
</evidence>
<sequence length="72" mass="8414">MAQFLLNISDKSKAEKLFEFLSTLNYLSIEALSEEEINISEDEKGLMISRFDNAKEKDFTDLDDIMKKYNIK</sequence>
<evidence type="ECO:0000313" key="2">
    <source>
        <dbReference type="Proteomes" id="UP000293952"/>
    </source>
</evidence>
<protein>
    <submittedName>
        <fullName evidence="1">Uncharacterized protein</fullName>
    </submittedName>
</protein>
<keyword evidence="2" id="KW-1185">Reference proteome</keyword>